<evidence type="ECO:0000313" key="5">
    <source>
        <dbReference type="EMBL" id="KAE9107795.1"/>
    </source>
</evidence>
<proteinExistence type="predicted"/>
<dbReference type="Proteomes" id="UP000440367">
    <property type="component" value="Unassembled WGS sequence"/>
</dbReference>
<organism evidence="3 17">
    <name type="scientific">Phytophthora fragariae</name>
    <dbReference type="NCBI Taxonomy" id="53985"/>
    <lineage>
        <taxon>Eukaryota</taxon>
        <taxon>Sar</taxon>
        <taxon>Stramenopiles</taxon>
        <taxon>Oomycota</taxon>
        <taxon>Peronosporomycetes</taxon>
        <taxon>Peronosporales</taxon>
        <taxon>Peronosporaceae</taxon>
        <taxon>Phytophthora</taxon>
    </lineage>
</organism>
<dbReference type="EMBL" id="QXGB01000712">
    <property type="protein sequence ID" value="KAE9206234.1"/>
    <property type="molecule type" value="Genomic_DNA"/>
</dbReference>
<feature type="chain" id="PRO_5033521793" description="RxLR effector protein" evidence="1">
    <location>
        <begin position="17"/>
        <end position="102"/>
    </location>
</feature>
<dbReference type="Proteomes" id="UP000440732">
    <property type="component" value="Unassembled WGS sequence"/>
</dbReference>
<gene>
    <name evidence="10" type="ORF">PF001_g8815</name>
    <name evidence="9" type="ORF">PF002_g13739</name>
    <name evidence="8" type="ORF">PF004_g12382</name>
    <name evidence="7" type="ORF">PF005_g13089</name>
    <name evidence="6" type="ORF">PF006_g8965</name>
    <name evidence="4" type="ORF">PF007_g13490</name>
    <name evidence="2" type="ORF">PF009_g14382</name>
    <name evidence="5" type="ORF">PF010_g12152</name>
    <name evidence="3" type="ORF">PF011_g12009</name>
</gene>
<name>A0A6A3KEP7_9STRA</name>
<feature type="signal peptide" evidence="1">
    <location>
        <begin position="1"/>
        <end position="16"/>
    </location>
</feature>
<dbReference type="Proteomes" id="UP000460718">
    <property type="component" value="Unassembled WGS sequence"/>
</dbReference>
<accession>A0A6A3KEP7</accession>
<dbReference type="AlphaFoldDB" id="A0A6A3KEP7"/>
<evidence type="ECO:0000313" key="9">
    <source>
        <dbReference type="EMBL" id="KAE9227754.1"/>
    </source>
</evidence>
<evidence type="ECO:0000313" key="4">
    <source>
        <dbReference type="EMBL" id="KAE9106215.1"/>
    </source>
</evidence>
<dbReference type="EMBL" id="QXGF01000780">
    <property type="protein sequence ID" value="KAE8935679.1"/>
    <property type="molecule type" value="Genomic_DNA"/>
</dbReference>
<dbReference type="Proteomes" id="UP000476176">
    <property type="component" value="Unassembled WGS sequence"/>
</dbReference>
<dbReference type="EMBL" id="QXGE01000409">
    <property type="protein sequence ID" value="KAE9313291.1"/>
    <property type="molecule type" value="Genomic_DNA"/>
</dbReference>
<reference evidence="17 18" key="1">
    <citation type="submission" date="2018-09" db="EMBL/GenBank/DDBJ databases">
        <title>Genomic investigation of the strawberry pathogen Phytophthora fragariae indicates pathogenicity is determined by transcriptional variation in three key races.</title>
        <authorList>
            <person name="Adams T.M."/>
            <person name="Armitage A.D."/>
            <person name="Sobczyk M.K."/>
            <person name="Bates H.J."/>
            <person name="Dunwell J.M."/>
            <person name="Nellist C.F."/>
            <person name="Harrison R.J."/>
        </authorList>
    </citation>
    <scope>NUCLEOTIDE SEQUENCE [LARGE SCALE GENOMIC DNA]</scope>
    <source>
        <strain evidence="10 13">A4</strain>
        <strain evidence="9 14">BC-1</strain>
        <strain evidence="8 18">BC-23</strain>
        <strain evidence="7 12">NOV-27</strain>
        <strain evidence="6 15">NOV-5</strain>
        <strain evidence="4 16">NOV-71</strain>
        <strain evidence="2 11">NOV-9</strain>
        <strain evidence="5 19">ONT-3</strain>
        <strain evidence="3 17">SCRP245</strain>
    </source>
</reference>
<dbReference type="Proteomes" id="UP000437068">
    <property type="component" value="Unassembled WGS sequence"/>
</dbReference>
<dbReference type="EMBL" id="QXGD01000707">
    <property type="protein sequence ID" value="KAE9227754.1"/>
    <property type="molecule type" value="Genomic_DNA"/>
</dbReference>
<evidence type="ECO:0000313" key="8">
    <source>
        <dbReference type="EMBL" id="KAE9223861.1"/>
    </source>
</evidence>
<evidence type="ECO:0000313" key="6">
    <source>
        <dbReference type="EMBL" id="KAE9146254.1"/>
    </source>
</evidence>
<evidence type="ECO:0000256" key="1">
    <source>
        <dbReference type="SAM" id="SignalP"/>
    </source>
</evidence>
<evidence type="ECO:0000313" key="19">
    <source>
        <dbReference type="Proteomes" id="UP000488956"/>
    </source>
</evidence>
<evidence type="ECO:0000313" key="14">
    <source>
        <dbReference type="Proteomes" id="UP000440367"/>
    </source>
</evidence>
<dbReference type="EMBL" id="QXFX01000668">
    <property type="protein sequence ID" value="KAE9107795.1"/>
    <property type="molecule type" value="Genomic_DNA"/>
</dbReference>
<evidence type="ECO:0000313" key="12">
    <source>
        <dbReference type="Proteomes" id="UP000433483"/>
    </source>
</evidence>
<evidence type="ECO:0000313" key="15">
    <source>
        <dbReference type="Proteomes" id="UP000440732"/>
    </source>
</evidence>
<protein>
    <recommendedName>
        <fullName evidence="20">RxLR effector protein</fullName>
    </recommendedName>
</protein>
<dbReference type="EMBL" id="QXFW01000682">
    <property type="protein sequence ID" value="KAE9005519.1"/>
    <property type="molecule type" value="Genomic_DNA"/>
</dbReference>
<evidence type="ECO:0000313" key="13">
    <source>
        <dbReference type="Proteomes" id="UP000437068"/>
    </source>
</evidence>
<dbReference type="Proteomes" id="UP000488956">
    <property type="component" value="Unassembled WGS sequence"/>
</dbReference>
<evidence type="ECO:0000313" key="16">
    <source>
        <dbReference type="Proteomes" id="UP000441208"/>
    </source>
</evidence>
<evidence type="ECO:0000313" key="2">
    <source>
        <dbReference type="EMBL" id="KAE8935679.1"/>
    </source>
</evidence>
<evidence type="ECO:0000313" key="3">
    <source>
        <dbReference type="EMBL" id="KAE9005519.1"/>
    </source>
</evidence>
<keyword evidence="1" id="KW-0732">Signal</keyword>
<evidence type="ECO:0000313" key="17">
    <source>
        <dbReference type="Proteomes" id="UP000460718"/>
    </source>
</evidence>
<evidence type="ECO:0000313" key="10">
    <source>
        <dbReference type="EMBL" id="KAE9313291.1"/>
    </source>
</evidence>
<sequence length="102" mass="11344">MVWTTAINSFMTLLAAESMTLDAAHQLIDENKTGKVLRVILDKYAYSLASSADKVRAINTGLAYYGNVKNWLVDKYSDGQNVTASKLTPVKSQNEQKRHFSS</sequence>
<dbReference type="EMBL" id="QXFZ01000744">
    <property type="protein sequence ID" value="KAE9106215.1"/>
    <property type="molecule type" value="Genomic_DNA"/>
</dbReference>
<keyword evidence="12" id="KW-1185">Reference proteome</keyword>
<evidence type="ECO:0008006" key="20">
    <source>
        <dbReference type="Google" id="ProtNLM"/>
    </source>
</evidence>
<comment type="caution">
    <text evidence="3">The sequence shown here is derived from an EMBL/GenBank/DDBJ whole genome shotgun (WGS) entry which is preliminary data.</text>
</comment>
<dbReference type="EMBL" id="QXGA01000418">
    <property type="protein sequence ID" value="KAE9146254.1"/>
    <property type="molecule type" value="Genomic_DNA"/>
</dbReference>
<evidence type="ECO:0000313" key="18">
    <source>
        <dbReference type="Proteomes" id="UP000476176"/>
    </source>
</evidence>
<evidence type="ECO:0000313" key="7">
    <source>
        <dbReference type="EMBL" id="KAE9206234.1"/>
    </source>
</evidence>
<evidence type="ECO:0000313" key="11">
    <source>
        <dbReference type="Proteomes" id="UP000429523"/>
    </source>
</evidence>
<dbReference type="Proteomes" id="UP000433483">
    <property type="component" value="Unassembled WGS sequence"/>
</dbReference>
<dbReference type="EMBL" id="QXGC01000706">
    <property type="protein sequence ID" value="KAE9223861.1"/>
    <property type="molecule type" value="Genomic_DNA"/>
</dbReference>
<dbReference type="OrthoDB" id="123951at2759"/>
<dbReference type="Proteomes" id="UP000429523">
    <property type="component" value="Unassembled WGS sequence"/>
</dbReference>
<dbReference type="Proteomes" id="UP000441208">
    <property type="component" value="Unassembled WGS sequence"/>
</dbReference>